<dbReference type="PROSITE" id="PS50059">
    <property type="entry name" value="FKBP_PPIASE"/>
    <property type="match status" value="1"/>
</dbReference>
<proteinExistence type="predicted"/>
<accession>A0A250XS52</accession>
<feature type="domain" description="PPIase FKBP-type" evidence="2">
    <location>
        <begin position="34"/>
        <end position="139"/>
    </location>
</feature>
<reference evidence="3 4" key="1">
    <citation type="submission" date="2017-08" db="EMBL/GenBank/DDBJ databases">
        <title>Acidophilic green algal genome provides insights into adaptation to an acidic environment.</title>
        <authorList>
            <person name="Hirooka S."/>
            <person name="Hirose Y."/>
            <person name="Kanesaki Y."/>
            <person name="Higuchi S."/>
            <person name="Fujiwara T."/>
            <person name="Onuma R."/>
            <person name="Era A."/>
            <person name="Ohbayashi R."/>
            <person name="Uzuka A."/>
            <person name="Nozaki H."/>
            <person name="Yoshikawa H."/>
            <person name="Miyagishima S.Y."/>
        </authorList>
    </citation>
    <scope>NUCLEOTIDE SEQUENCE [LARGE SCALE GENOMIC DNA]</scope>
    <source>
        <strain evidence="3 4">NIES-2499</strain>
    </source>
</reference>
<evidence type="ECO:0000313" key="3">
    <source>
        <dbReference type="EMBL" id="GAX85884.1"/>
    </source>
</evidence>
<keyword evidence="1" id="KW-0413">Isomerase</keyword>
<dbReference type="GO" id="GO:0009507">
    <property type="term" value="C:chloroplast"/>
    <property type="evidence" value="ECO:0007669"/>
    <property type="project" value="TreeGrafter"/>
</dbReference>
<dbReference type="InterPro" id="IPR046357">
    <property type="entry name" value="PPIase_dom_sf"/>
</dbReference>
<dbReference type="AlphaFoldDB" id="A0A250XS52"/>
<dbReference type="OrthoDB" id="1902587at2759"/>
<protein>
    <recommendedName>
        <fullName evidence="1">peptidylprolyl isomerase</fullName>
        <ecNumber evidence="1">5.2.1.8</ecNumber>
    </recommendedName>
</protein>
<dbReference type="EMBL" id="BEGY01000200">
    <property type="protein sequence ID" value="GAX85884.1"/>
    <property type="molecule type" value="Genomic_DNA"/>
</dbReference>
<dbReference type="InterPro" id="IPR001179">
    <property type="entry name" value="PPIase_FKBP_dom"/>
</dbReference>
<evidence type="ECO:0000313" key="4">
    <source>
        <dbReference type="Proteomes" id="UP000232323"/>
    </source>
</evidence>
<organism evidence="3 4">
    <name type="scientific">Chlamydomonas eustigma</name>
    <dbReference type="NCBI Taxonomy" id="1157962"/>
    <lineage>
        <taxon>Eukaryota</taxon>
        <taxon>Viridiplantae</taxon>
        <taxon>Chlorophyta</taxon>
        <taxon>core chlorophytes</taxon>
        <taxon>Chlorophyceae</taxon>
        <taxon>CS clade</taxon>
        <taxon>Chlamydomonadales</taxon>
        <taxon>Chlamydomonadaceae</taxon>
        <taxon>Chlamydomonas</taxon>
    </lineage>
</organism>
<comment type="caution">
    <text evidence="3">The sequence shown here is derived from an EMBL/GenBank/DDBJ whole genome shotgun (WGS) entry which is preliminary data.</text>
</comment>
<evidence type="ECO:0000256" key="1">
    <source>
        <dbReference type="PROSITE-ProRule" id="PRU00277"/>
    </source>
</evidence>
<gene>
    <name evidence="3" type="ORF">CEUSTIGMA_g13300.t1</name>
</gene>
<dbReference type="GO" id="GO:0003755">
    <property type="term" value="F:peptidyl-prolyl cis-trans isomerase activity"/>
    <property type="evidence" value="ECO:0007669"/>
    <property type="project" value="UniProtKB-KW"/>
</dbReference>
<dbReference type="PANTHER" id="PTHR47598">
    <property type="entry name" value="PEPTIDYL-PROLYL CIS-TRANS ISOMERASE FKBP17-2, CHLOROPLASTIC"/>
    <property type="match status" value="1"/>
</dbReference>
<dbReference type="Gene3D" id="3.10.50.40">
    <property type="match status" value="1"/>
</dbReference>
<keyword evidence="1" id="KW-0697">Rotamase</keyword>
<keyword evidence="4" id="KW-1185">Reference proteome</keyword>
<dbReference type="SUPFAM" id="SSF54534">
    <property type="entry name" value="FKBP-like"/>
    <property type="match status" value="1"/>
</dbReference>
<dbReference type="STRING" id="1157962.A0A250XS52"/>
<dbReference type="Proteomes" id="UP000232323">
    <property type="component" value="Unassembled WGS sequence"/>
</dbReference>
<comment type="catalytic activity">
    <reaction evidence="1">
        <text>[protein]-peptidylproline (omega=180) = [protein]-peptidylproline (omega=0)</text>
        <dbReference type="Rhea" id="RHEA:16237"/>
        <dbReference type="Rhea" id="RHEA-COMP:10747"/>
        <dbReference type="Rhea" id="RHEA-COMP:10748"/>
        <dbReference type="ChEBI" id="CHEBI:83833"/>
        <dbReference type="ChEBI" id="CHEBI:83834"/>
        <dbReference type="EC" id="5.2.1.8"/>
    </reaction>
</comment>
<dbReference type="PANTHER" id="PTHR47598:SF1">
    <property type="entry name" value="PEPTIDYL-PROLYL CIS-TRANS ISOMERASE FKBP17-2, CHLOROPLASTIC"/>
    <property type="match status" value="1"/>
</dbReference>
<dbReference type="InterPro" id="IPR053111">
    <property type="entry name" value="Chloro_FKBP-type_PPIase"/>
</dbReference>
<dbReference type="EC" id="5.2.1.8" evidence="1"/>
<evidence type="ECO:0000259" key="2">
    <source>
        <dbReference type="PROSITE" id="PS50059"/>
    </source>
</evidence>
<dbReference type="Pfam" id="PF00254">
    <property type="entry name" value="FKBP_C"/>
    <property type="match status" value="1"/>
</dbReference>
<sequence>MDAMSESSASAKGDVSFSILSEVEGFGTHTAQLGDLLLFHYVGTLEGSSQVFDSTRGGLRYRDGGPGVFRPAAVQLGSGPVPGLCQGLRKGLEGMRIGGKRTIIVSPQLGFGSVTVGAPYAVVPANSTLRYEVELIRISTRGPDELTQGIIKCGAGGAGASSENCEAIEPAEFL</sequence>
<name>A0A250XS52_9CHLO</name>